<keyword evidence="3" id="KW-1185">Reference proteome</keyword>
<reference evidence="2 3" key="1">
    <citation type="journal article" date="2017" name="Environ. Microbiol.">
        <title>Genomic and physiological analyses of 'Reinekea forsetii' reveal a versatile opportunistic lifestyle during spring algae blooms.</title>
        <authorList>
            <person name="Avci B."/>
            <person name="Hahnke R.L."/>
            <person name="Chafee M."/>
            <person name="Fischer T."/>
            <person name="Gruber-Vodicka H."/>
            <person name="Tegetmeyer H.E."/>
            <person name="Harder J."/>
            <person name="Fuchs B.M."/>
            <person name="Amann R.I."/>
            <person name="Teeling H."/>
        </authorList>
    </citation>
    <scope>NUCLEOTIDE SEQUENCE [LARGE SCALE GENOMIC DNA]</scope>
    <source>
        <strain evidence="2 3">Hel1_31_D35</strain>
    </source>
</reference>
<keyword evidence="2" id="KW-0808">Transferase</keyword>
<dbReference type="PANTHER" id="PTHR43441:SF2">
    <property type="entry name" value="FAMILY ACETYLTRANSFERASE, PUTATIVE (AFU_ORTHOLOGUE AFUA_7G00850)-RELATED"/>
    <property type="match status" value="1"/>
</dbReference>
<dbReference type="RefSeq" id="WP_100257875.1">
    <property type="nucleotide sequence ID" value="NZ_CP011797.1"/>
</dbReference>
<proteinExistence type="predicted"/>
<dbReference type="OrthoDB" id="5295305at2"/>
<dbReference type="InterPro" id="IPR051908">
    <property type="entry name" value="Ribosomal_N-acetyltransferase"/>
</dbReference>
<dbReference type="GO" id="GO:1990189">
    <property type="term" value="F:protein N-terminal-serine acetyltransferase activity"/>
    <property type="evidence" value="ECO:0007669"/>
    <property type="project" value="TreeGrafter"/>
</dbReference>
<dbReference type="Gene3D" id="3.40.630.30">
    <property type="match status" value="1"/>
</dbReference>
<dbReference type="Pfam" id="PF13302">
    <property type="entry name" value="Acetyltransf_3"/>
    <property type="match status" value="1"/>
</dbReference>
<dbReference type="InterPro" id="IPR016181">
    <property type="entry name" value="Acyl_CoA_acyltransferase"/>
</dbReference>
<dbReference type="GO" id="GO:0008999">
    <property type="term" value="F:protein-N-terminal-alanine acetyltransferase activity"/>
    <property type="evidence" value="ECO:0007669"/>
    <property type="project" value="TreeGrafter"/>
</dbReference>
<dbReference type="SUPFAM" id="SSF55729">
    <property type="entry name" value="Acyl-CoA N-acyltransferases (Nat)"/>
    <property type="match status" value="1"/>
</dbReference>
<dbReference type="InterPro" id="IPR000182">
    <property type="entry name" value="GNAT_dom"/>
</dbReference>
<evidence type="ECO:0000313" key="2">
    <source>
        <dbReference type="EMBL" id="ATX77631.1"/>
    </source>
</evidence>
<accession>A0A2K8KUW7</accession>
<dbReference type="FunFam" id="3.40.630.30:FF:000047">
    <property type="entry name" value="Acetyltransferase, GNAT family"/>
    <property type="match status" value="1"/>
</dbReference>
<dbReference type="PROSITE" id="PS51186">
    <property type="entry name" value="GNAT"/>
    <property type="match status" value="1"/>
</dbReference>
<evidence type="ECO:0000313" key="3">
    <source>
        <dbReference type="Proteomes" id="UP000229757"/>
    </source>
</evidence>
<dbReference type="KEGG" id="rfo:REIFOR_02506"/>
<feature type="domain" description="N-acetyltransferase" evidence="1">
    <location>
        <begin position="42"/>
        <end position="200"/>
    </location>
</feature>
<dbReference type="PANTHER" id="PTHR43441">
    <property type="entry name" value="RIBOSOMAL-PROTEIN-SERINE ACETYLTRANSFERASE"/>
    <property type="match status" value="1"/>
</dbReference>
<dbReference type="AlphaFoldDB" id="A0A2K8KUW7"/>
<name>A0A2K8KUW7_9GAMM</name>
<sequence length="242" mass="27592">MAYDPEPISEYLNDLGQAIGAPITDWQTRARPVRTSLTGQYCTLVPLEPERHAEALYAAFATDPDGKNWTYLPVGPFADFADFNHWLMSACGTPDPLFYAIIDQRTGRAVGMAALMRIDPTVGVVEVGHIHFSPLLQRTPLATEAMFLLMQRVFDELGYRRYEWKCDNFNAPSKRAAQRLGFQFEGIFRQAIVYKGRTRDTAWFSVIDSDWPALQGAFQRWLHATNFDADGRQKQTLESYRK</sequence>
<protein>
    <submittedName>
        <fullName evidence="2">N-acetyltransferase, GNAT family</fullName>
    </submittedName>
</protein>
<evidence type="ECO:0000259" key="1">
    <source>
        <dbReference type="PROSITE" id="PS51186"/>
    </source>
</evidence>
<dbReference type="EMBL" id="CP011797">
    <property type="protein sequence ID" value="ATX77631.1"/>
    <property type="molecule type" value="Genomic_DNA"/>
</dbReference>
<dbReference type="Proteomes" id="UP000229757">
    <property type="component" value="Chromosome"/>
</dbReference>
<organism evidence="2 3">
    <name type="scientific">Reinekea forsetii</name>
    <dbReference type="NCBI Taxonomy" id="1336806"/>
    <lineage>
        <taxon>Bacteria</taxon>
        <taxon>Pseudomonadati</taxon>
        <taxon>Pseudomonadota</taxon>
        <taxon>Gammaproteobacteria</taxon>
        <taxon>Oceanospirillales</taxon>
        <taxon>Saccharospirillaceae</taxon>
        <taxon>Reinekea</taxon>
    </lineage>
</organism>
<gene>
    <name evidence="2" type="ORF">REIFOR_02506</name>
</gene>